<protein>
    <submittedName>
        <fullName evidence="1">Uncharacterized protein</fullName>
    </submittedName>
</protein>
<name>A0ACD5UPI9_AVESA</name>
<proteinExistence type="predicted"/>
<accession>A0ACD5UPI9</accession>
<sequence length="244" mass="27315">MSCSLRSSSVPSSPRSNETTSIEEQLQILKAKISSPSVAIETILDGFKKLRGVHGNIDEIMCLPSSHISLSKQQQRKAVEAELACSLVVLDLCNAMQESFSELNTSTQEMQLALKIGDDTAVHAKIQSYTRVTKKAQRQLKKISKKSDPTDQESCRVLKLSAEAREVATSMLESSLQFLLKQTTMPRSTKWSFVSKTFQKKRVTFEQEQLQTLELDIVDLARAVETLFRSLIQSRVSLLNTLSF</sequence>
<reference evidence="1" key="1">
    <citation type="submission" date="2021-05" db="EMBL/GenBank/DDBJ databases">
        <authorList>
            <person name="Scholz U."/>
            <person name="Mascher M."/>
            <person name="Fiebig A."/>
        </authorList>
    </citation>
    <scope>NUCLEOTIDE SEQUENCE [LARGE SCALE GENOMIC DNA]</scope>
</reference>
<dbReference type="Proteomes" id="UP001732700">
    <property type="component" value="Chromosome 2C"/>
</dbReference>
<evidence type="ECO:0000313" key="1">
    <source>
        <dbReference type="EnsemblPlants" id="AVESA.00010b.r2.2CG0295780.1.CDS.1"/>
    </source>
</evidence>
<reference evidence="1" key="2">
    <citation type="submission" date="2025-09" db="UniProtKB">
        <authorList>
            <consortium name="EnsemblPlants"/>
        </authorList>
    </citation>
    <scope>IDENTIFICATION</scope>
</reference>
<evidence type="ECO:0000313" key="2">
    <source>
        <dbReference type="Proteomes" id="UP001732700"/>
    </source>
</evidence>
<organism evidence="1 2">
    <name type="scientific">Avena sativa</name>
    <name type="common">Oat</name>
    <dbReference type="NCBI Taxonomy" id="4498"/>
    <lineage>
        <taxon>Eukaryota</taxon>
        <taxon>Viridiplantae</taxon>
        <taxon>Streptophyta</taxon>
        <taxon>Embryophyta</taxon>
        <taxon>Tracheophyta</taxon>
        <taxon>Spermatophyta</taxon>
        <taxon>Magnoliopsida</taxon>
        <taxon>Liliopsida</taxon>
        <taxon>Poales</taxon>
        <taxon>Poaceae</taxon>
        <taxon>BOP clade</taxon>
        <taxon>Pooideae</taxon>
        <taxon>Poodae</taxon>
        <taxon>Poeae</taxon>
        <taxon>Poeae Chloroplast Group 1 (Aveneae type)</taxon>
        <taxon>Aveninae</taxon>
        <taxon>Avena</taxon>
    </lineage>
</organism>
<keyword evidence="2" id="KW-1185">Reference proteome</keyword>
<dbReference type="EnsemblPlants" id="AVESA.00010b.r2.2CG0295780.1">
    <property type="protein sequence ID" value="AVESA.00010b.r2.2CG0295780.1.CDS.1"/>
    <property type="gene ID" value="AVESA.00010b.r2.2CG0295780"/>
</dbReference>